<keyword evidence="5" id="KW-1185">Reference proteome</keyword>
<dbReference type="InterPro" id="IPR016197">
    <property type="entry name" value="Chromo-like_dom_sf"/>
</dbReference>
<sequence length="582" mass="65729">MAAAVRVSPELRWIPVGYTAWAVFYTAWPALTHRGDSKRFTLVLQNPGQATSGAPQGHRHVVLGGLPGKLVLQGNQLAALTQAKTTQGQPAKVVTIQLQMQQPGATGQTPQKFQIVQQTPGGLTLAPGGHQTHVISQQGAQRLSVPLKVLLQPQAGSSQVAPQSLSVVKVLNANEVANLSANTSIMKVGVGESRKLDNQKKQEKANRIVAEAIARARARGEQNIPRVLNEDELPSVNADDDDLSRKKRKKKKGTITPIVSKKRKRNPSSDNSDVEVIPSQGSPAEDEDSVQKRRSNRQVKRKKYTEDLDIKITDDEDDEEVDVTGPVKSEPVLLPEPIPLLDHETAPSMQFFVENPSEEDAAIVDKILSMRVVKKELSTGGYFDAEEFFVKYKNYSYLHCEWATIEQLERDKRIHQKLKRFKTKMAQMRHFLPEDEEPFNPDYVEVDRILDESHSIDKDNGEPVVYYLVKWCSLSYEDSTWELKEDVDDGKVEEFKTIESRQPSLKRVARPASTSWNKLDFTREYRNGNQLREYQLEGVNWLLFNWYNRQNCILADEMGLERQSSPLRFCKKFTMSESGGHF</sequence>
<dbReference type="CDD" id="cd18668">
    <property type="entry name" value="CD1_tandem_CHD5-9_like"/>
    <property type="match status" value="1"/>
</dbReference>
<dbReference type="EMBL" id="CAUEEQ010005724">
    <property type="protein sequence ID" value="CAJ0929282.1"/>
    <property type="molecule type" value="Genomic_DNA"/>
</dbReference>
<dbReference type="InterPro" id="IPR000953">
    <property type="entry name" value="Chromo/chromo_shadow_dom"/>
</dbReference>
<dbReference type="Gene3D" id="3.40.50.10810">
    <property type="entry name" value="Tandem AAA-ATPase domain"/>
    <property type="match status" value="1"/>
</dbReference>
<comment type="subcellular location">
    <subcellularLocation>
        <location evidence="1">Nucleus</location>
    </subcellularLocation>
</comment>
<accession>A0ABN9L3K4</accession>
<dbReference type="Pfam" id="PF00385">
    <property type="entry name" value="Chromo"/>
    <property type="match status" value="2"/>
</dbReference>
<gene>
    <name evidence="4" type="ORF">RIMI_LOCUS3743151</name>
</gene>
<dbReference type="SMART" id="SM00298">
    <property type="entry name" value="CHROMO"/>
    <property type="match status" value="2"/>
</dbReference>
<evidence type="ECO:0000313" key="5">
    <source>
        <dbReference type="Proteomes" id="UP001176940"/>
    </source>
</evidence>
<dbReference type="CDD" id="cd18663">
    <property type="entry name" value="CD2_tandem_CHD5-9_like"/>
    <property type="match status" value="1"/>
</dbReference>
<organism evidence="4 5">
    <name type="scientific">Ranitomeya imitator</name>
    <name type="common">mimic poison frog</name>
    <dbReference type="NCBI Taxonomy" id="111125"/>
    <lineage>
        <taxon>Eukaryota</taxon>
        <taxon>Metazoa</taxon>
        <taxon>Chordata</taxon>
        <taxon>Craniata</taxon>
        <taxon>Vertebrata</taxon>
        <taxon>Euteleostomi</taxon>
        <taxon>Amphibia</taxon>
        <taxon>Batrachia</taxon>
        <taxon>Anura</taxon>
        <taxon>Neobatrachia</taxon>
        <taxon>Hyloidea</taxon>
        <taxon>Dendrobatidae</taxon>
        <taxon>Dendrobatinae</taxon>
        <taxon>Ranitomeya</taxon>
    </lineage>
</organism>
<dbReference type="SUPFAM" id="SSF52540">
    <property type="entry name" value="P-loop containing nucleoside triphosphate hydrolases"/>
    <property type="match status" value="1"/>
</dbReference>
<feature type="domain" description="Chromo" evidence="3">
    <location>
        <begin position="362"/>
        <end position="429"/>
    </location>
</feature>
<evidence type="ECO:0000313" key="4">
    <source>
        <dbReference type="EMBL" id="CAJ0929282.1"/>
    </source>
</evidence>
<feature type="compositionally biased region" description="Basic residues" evidence="2">
    <location>
        <begin position="292"/>
        <end position="303"/>
    </location>
</feature>
<dbReference type="InterPro" id="IPR027417">
    <property type="entry name" value="P-loop_NTPase"/>
</dbReference>
<evidence type="ECO:0000259" key="3">
    <source>
        <dbReference type="PROSITE" id="PS50013"/>
    </source>
</evidence>
<protein>
    <recommendedName>
        <fullName evidence="3">Chromo domain-containing protein</fullName>
    </recommendedName>
</protein>
<feature type="region of interest" description="Disordered" evidence="2">
    <location>
        <begin position="225"/>
        <end position="303"/>
    </location>
</feature>
<comment type="caution">
    <text evidence="4">The sequence shown here is derived from an EMBL/GenBank/DDBJ whole genome shotgun (WGS) entry which is preliminary data.</text>
</comment>
<dbReference type="PANTHER" id="PTHR46850:SF1">
    <property type="entry name" value="CHROMODOMAIN-HELICASE-DNA-BINDING PROTEIN 9"/>
    <property type="match status" value="1"/>
</dbReference>
<dbReference type="InterPro" id="IPR051493">
    <property type="entry name" value="CHD"/>
</dbReference>
<dbReference type="PROSITE" id="PS50013">
    <property type="entry name" value="CHROMO_2"/>
    <property type="match status" value="2"/>
</dbReference>
<evidence type="ECO:0000256" key="2">
    <source>
        <dbReference type="SAM" id="MobiDB-lite"/>
    </source>
</evidence>
<evidence type="ECO:0000256" key="1">
    <source>
        <dbReference type="ARBA" id="ARBA00004123"/>
    </source>
</evidence>
<dbReference type="Proteomes" id="UP001176940">
    <property type="component" value="Unassembled WGS sequence"/>
</dbReference>
<feature type="compositionally biased region" description="Acidic residues" evidence="2">
    <location>
        <begin position="230"/>
        <end position="242"/>
    </location>
</feature>
<proteinExistence type="predicted"/>
<dbReference type="Gene3D" id="2.40.50.40">
    <property type="match status" value="2"/>
</dbReference>
<feature type="domain" description="Chromo" evidence="3">
    <location>
        <begin position="444"/>
        <end position="510"/>
    </location>
</feature>
<reference evidence="4" key="1">
    <citation type="submission" date="2023-07" db="EMBL/GenBank/DDBJ databases">
        <authorList>
            <person name="Stuckert A."/>
        </authorList>
    </citation>
    <scope>NUCLEOTIDE SEQUENCE</scope>
</reference>
<dbReference type="PANTHER" id="PTHR46850">
    <property type="entry name" value="CHROMODOMAIN-HELICASE-DNA-BINDING PROTEIN 9"/>
    <property type="match status" value="1"/>
</dbReference>
<name>A0ABN9L3K4_9NEOB</name>
<dbReference type="SUPFAM" id="SSF54160">
    <property type="entry name" value="Chromo domain-like"/>
    <property type="match status" value="2"/>
</dbReference>
<dbReference type="InterPro" id="IPR038718">
    <property type="entry name" value="SNF2-like_sf"/>
</dbReference>
<dbReference type="InterPro" id="IPR023780">
    <property type="entry name" value="Chromo_domain"/>
</dbReference>